<protein>
    <recommendedName>
        <fullName evidence="9">Prepilin leader peptidase/N-methyltransferase</fullName>
        <ecNumber evidence="9">2.1.1.-</ecNumber>
        <ecNumber evidence="9">3.4.23.43</ecNumber>
    </recommendedName>
</protein>
<keyword evidence="7 10" id="KW-0472">Membrane</keyword>
<feature type="transmembrane region" description="Helical" evidence="10">
    <location>
        <begin position="225"/>
        <end position="242"/>
    </location>
</feature>
<reference evidence="13 14" key="1">
    <citation type="journal article" date="2015" name="Nature">
        <title>rRNA introns, odd ribosomes, and small enigmatic genomes across a large radiation of phyla.</title>
        <authorList>
            <person name="Brown C.T."/>
            <person name="Hug L.A."/>
            <person name="Thomas B.C."/>
            <person name="Sharon I."/>
            <person name="Castelle C.J."/>
            <person name="Singh A."/>
            <person name="Wilkins M.J."/>
            <person name="Williams K.H."/>
            <person name="Banfield J.F."/>
        </authorList>
    </citation>
    <scope>NUCLEOTIDE SEQUENCE [LARGE SCALE GENOMIC DNA]</scope>
</reference>
<evidence type="ECO:0000313" key="14">
    <source>
        <dbReference type="Proteomes" id="UP000034320"/>
    </source>
</evidence>
<evidence type="ECO:0000256" key="1">
    <source>
        <dbReference type="ARBA" id="ARBA00004429"/>
    </source>
</evidence>
<keyword evidence="9" id="KW-0378">Hydrolase</keyword>
<keyword evidence="9" id="KW-0645">Protease</keyword>
<keyword evidence="4" id="KW-0997">Cell inner membrane</keyword>
<evidence type="ECO:0000259" key="11">
    <source>
        <dbReference type="Pfam" id="PF01478"/>
    </source>
</evidence>
<dbReference type="Proteomes" id="UP000034320">
    <property type="component" value="Unassembled WGS sequence"/>
</dbReference>
<comment type="function">
    <text evidence="9">Plays an essential role in type IV pili and type II pseudopili formation by proteolytically removing the leader sequence from substrate proteins and subsequently monomethylating the alpha-amino group of the newly exposed N-terminal phenylalanine.</text>
</comment>
<keyword evidence="3" id="KW-1003">Cell membrane</keyword>
<evidence type="ECO:0000256" key="3">
    <source>
        <dbReference type="ARBA" id="ARBA00022475"/>
    </source>
</evidence>
<dbReference type="PANTHER" id="PTHR30487">
    <property type="entry name" value="TYPE 4 PREPILIN-LIKE PROTEINS LEADER PEPTIDE-PROCESSING ENZYME"/>
    <property type="match status" value="1"/>
</dbReference>
<feature type="transmembrane region" description="Helical" evidence="10">
    <location>
        <begin position="149"/>
        <end position="170"/>
    </location>
</feature>
<feature type="domain" description="Prepilin type IV endopeptidase peptidase" evidence="11">
    <location>
        <begin position="107"/>
        <end position="210"/>
    </location>
</feature>
<evidence type="ECO:0000256" key="8">
    <source>
        <dbReference type="RuleBase" id="RU003793"/>
    </source>
</evidence>
<dbReference type="PRINTS" id="PR00864">
    <property type="entry name" value="PREPILNPTASE"/>
</dbReference>
<comment type="caution">
    <text evidence="13">The sequence shown here is derived from an EMBL/GenBank/DDBJ whole genome shotgun (WGS) entry which is preliminary data.</text>
</comment>
<keyword evidence="9" id="KW-0489">Methyltransferase</keyword>
<sequence>MIFLTFLLGLAVGSFINLLIDRLPKGEDIIFKRSHCDFCRKTLRIADLVPLISFLFLKGRCRYCRRPLSLKYPLFELLTAFLFVFVYLKYPLSASFESFVTLFYYFLAVSVLLVIFFIDLRHHIIPDGLTLILTLTTLFYQWLYLPQFFLSNILSGAGFMLLFLFLFLVTRGRGMGFGDVKLSFFIGMFAGFPKIIVVFYLAFLTGALLSLILVSMGKKKLKSTIAFGPFLVAAAFVGHFYGDSLIRFFSQFV</sequence>
<dbReference type="Pfam" id="PF06750">
    <property type="entry name" value="A24_N_bact"/>
    <property type="match status" value="1"/>
</dbReference>
<evidence type="ECO:0000256" key="5">
    <source>
        <dbReference type="ARBA" id="ARBA00022692"/>
    </source>
</evidence>
<evidence type="ECO:0000256" key="9">
    <source>
        <dbReference type="RuleBase" id="RU003794"/>
    </source>
</evidence>
<evidence type="ECO:0000259" key="12">
    <source>
        <dbReference type="Pfam" id="PF06750"/>
    </source>
</evidence>
<dbReference type="EMBL" id="LCDD01000009">
    <property type="protein sequence ID" value="KKS47086.1"/>
    <property type="molecule type" value="Genomic_DNA"/>
</dbReference>
<dbReference type="InterPro" id="IPR050882">
    <property type="entry name" value="Prepilin_peptidase/N-MTase"/>
</dbReference>
<evidence type="ECO:0000256" key="10">
    <source>
        <dbReference type="SAM" id="Phobius"/>
    </source>
</evidence>
<name>A0A0G1BLD7_9BACT</name>
<comment type="catalytic activity">
    <reaction evidence="9">
        <text>Typically cleaves a -Gly-|-Phe- bond to release an N-terminal, basic peptide of 5-8 residues from type IV prepilin, and then N-methylates the new N-terminal amino group, the methyl donor being S-adenosyl-L-methionine.</text>
        <dbReference type="EC" id="3.4.23.43"/>
    </reaction>
</comment>
<evidence type="ECO:0000313" key="13">
    <source>
        <dbReference type="EMBL" id="KKS47086.1"/>
    </source>
</evidence>
<keyword evidence="9" id="KW-0808">Transferase</keyword>
<feature type="transmembrane region" description="Helical" evidence="10">
    <location>
        <begin position="182"/>
        <end position="213"/>
    </location>
</feature>
<gene>
    <name evidence="13" type="ORF">UV09_C0009G0025</name>
</gene>
<dbReference type="InterPro" id="IPR000045">
    <property type="entry name" value="Prepilin_IV_endopep_pep"/>
</dbReference>
<dbReference type="GO" id="GO:0006465">
    <property type="term" value="P:signal peptide processing"/>
    <property type="evidence" value="ECO:0007669"/>
    <property type="project" value="TreeGrafter"/>
</dbReference>
<dbReference type="InterPro" id="IPR010627">
    <property type="entry name" value="Prepilin_pept_A24_N"/>
</dbReference>
<keyword evidence="6 10" id="KW-1133">Transmembrane helix</keyword>
<evidence type="ECO:0000256" key="2">
    <source>
        <dbReference type="ARBA" id="ARBA00005801"/>
    </source>
</evidence>
<dbReference type="Pfam" id="PF01478">
    <property type="entry name" value="Peptidase_A24"/>
    <property type="match status" value="1"/>
</dbReference>
<comment type="subcellular location">
    <subcellularLocation>
        <location evidence="1">Cell inner membrane</location>
        <topology evidence="1">Multi-pass membrane protein</topology>
    </subcellularLocation>
    <subcellularLocation>
        <location evidence="9">Cell membrane</location>
        <topology evidence="9">Multi-pass membrane protein</topology>
    </subcellularLocation>
</comment>
<dbReference type="PANTHER" id="PTHR30487:SF0">
    <property type="entry name" value="PREPILIN LEADER PEPTIDASE_N-METHYLTRANSFERASE-RELATED"/>
    <property type="match status" value="1"/>
</dbReference>
<accession>A0A0G1BLD7</accession>
<feature type="domain" description="Prepilin peptidase A24 N-terminal" evidence="12">
    <location>
        <begin position="7"/>
        <end position="89"/>
    </location>
</feature>
<dbReference type="Gene3D" id="1.20.120.1220">
    <property type="match status" value="1"/>
</dbReference>
<organism evidence="13 14">
    <name type="scientific">Candidatus Gottesmanbacteria bacterium GW2011_GWA2_42_18</name>
    <dbReference type="NCBI Taxonomy" id="1618442"/>
    <lineage>
        <taxon>Bacteria</taxon>
        <taxon>Candidatus Gottesmaniibacteriota</taxon>
    </lineage>
</organism>
<dbReference type="GO" id="GO:0004190">
    <property type="term" value="F:aspartic-type endopeptidase activity"/>
    <property type="evidence" value="ECO:0007669"/>
    <property type="project" value="UniProtKB-EC"/>
</dbReference>
<dbReference type="EC" id="2.1.1.-" evidence="9"/>
<evidence type="ECO:0000256" key="7">
    <source>
        <dbReference type="ARBA" id="ARBA00023136"/>
    </source>
</evidence>
<feature type="transmembrane region" description="Helical" evidence="10">
    <location>
        <begin position="72"/>
        <end position="90"/>
    </location>
</feature>
<evidence type="ECO:0000256" key="6">
    <source>
        <dbReference type="ARBA" id="ARBA00022989"/>
    </source>
</evidence>
<dbReference type="GO" id="GO:0005886">
    <property type="term" value="C:plasma membrane"/>
    <property type="evidence" value="ECO:0007669"/>
    <property type="project" value="UniProtKB-SubCell"/>
</dbReference>
<dbReference type="PATRIC" id="fig|1618442.3.peg.469"/>
<keyword evidence="9" id="KW-0511">Multifunctional enzyme</keyword>
<dbReference type="AlphaFoldDB" id="A0A0G1BLD7"/>
<evidence type="ECO:0000256" key="4">
    <source>
        <dbReference type="ARBA" id="ARBA00022519"/>
    </source>
</evidence>
<dbReference type="EC" id="3.4.23.43" evidence="9"/>
<feature type="transmembrane region" description="Helical" evidence="10">
    <location>
        <begin position="125"/>
        <end position="143"/>
    </location>
</feature>
<dbReference type="GO" id="GO:0032259">
    <property type="term" value="P:methylation"/>
    <property type="evidence" value="ECO:0007669"/>
    <property type="project" value="UniProtKB-KW"/>
</dbReference>
<proteinExistence type="inferred from homology"/>
<dbReference type="InterPro" id="IPR014032">
    <property type="entry name" value="Peptidase_A24A_bac"/>
</dbReference>
<feature type="transmembrane region" description="Helical" evidence="10">
    <location>
        <begin position="102"/>
        <end position="118"/>
    </location>
</feature>
<dbReference type="GO" id="GO:0008168">
    <property type="term" value="F:methyltransferase activity"/>
    <property type="evidence" value="ECO:0007669"/>
    <property type="project" value="UniProtKB-KW"/>
</dbReference>
<comment type="similarity">
    <text evidence="2 8">Belongs to the peptidase A24 family.</text>
</comment>
<keyword evidence="5 9" id="KW-0812">Transmembrane</keyword>